<evidence type="ECO:0000313" key="5">
    <source>
        <dbReference type="Proteomes" id="UP000243670"/>
    </source>
</evidence>
<dbReference type="GO" id="GO:0046983">
    <property type="term" value="F:protein dimerization activity"/>
    <property type="evidence" value="ECO:0007669"/>
    <property type="project" value="InterPro"/>
</dbReference>
<evidence type="ECO:0000313" key="4">
    <source>
        <dbReference type="EMBL" id="AIB10043.1"/>
    </source>
</evidence>
<name>A0A060DGU5_9EUKA</name>
<dbReference type="AlphaFoldDB" id="A0A060DGU5"/>
<evidence type="ECO:0000256" key="2">
    <source>
        <dbReference type="ARBA" id="ARBA00023163"/>
    </source>
</evidence>
<accession>A0A060DGU5</accession>
<keyword evidence="2" id="KW-0804">Transcription</keyword>
<dbReference type="Proteomes" id="UP000243670">
    <property type="component" value="Nucleomorph 3"/>
</dbReference>
<reference evidence="4 5" key="1">
    <citation type="journal article" date="2014" name="BMC Genomics">
        <title>Nucleomorph and plastid genome sequences of the chlorarachniophyte Lotharella oceanica: convergent reductive evolution and frequent recombination in nucleomorph-bearing algae.</title>
        <authorList>
            <person name="Tanifuji G."/>
            <person name="Onodera N.T."/>
            <person name="Brown M.W."/>
            <person name="Curtis B.A."/>
            <person name="Roger A.J."/>
            <person name="Ka-Shu Wong G."/>
            <person name="Melkonian M."/>
            <person name="Archibald J.M."/>
        </authorList>
    </citation>
    <scope>NUCLEOTIDE SEQUENCE [LARGE SCALE GENOMIC DNA]</scope>
    <source>
        <strain evidence="4 5">CCMP622</strain>
    </source>
</reference>
<dbReference type="Gene3D" id="3.30.1360.10">
    <property type="entry name" value="RNA polymerase, RBP11-like subunit"/>
    <property type="match status" value="1"/>
</dbReference>
<organism evidence="4 5">
    <name type="scientific">Lotharella oceanica</name>
    <dbReference type="NCBI Taxonomy" id="641309"/>
    <lineage>
        <taxon>Eukaryota</taxon>
        <taxon>Sar</taxon>
        <taxon>Rhizaria</taxon>
        <taxon>Cercozoa</taxon>
        <taxon>Chlorarachniophyceae</taxon>
        <taxon>Lotharella</taxon>
    </lineage>
</organism>
<gene>
    <name evidence="4" type="ORF">M951_chr3145</name>
</gene>
<sequence length="86" mass="10423">MYFTHKILIEGENYTLGNLIIFFFKKNYFVKYSNYEVLHPLREVLLLYITIKKDSKIHIILRDCLKVIKIFLKLLIKIIMKNTDIK</sequence>
<keyword evidence="1" id="KW-0240">DNA-directed RNA polymerase</keyword>
<dbReference type="GO" id="GO:0000428">
    <property type="term" value="C:DNA-directed RNA polymerase complex"/>
    <property type="evidence" value="ECO:0007669"/>
    <property type="project" value="UniProtKB-KW"/>
</dbReference>
<dbReference type="GO" id="GO:0006351">
    <property type="term" value="P:DNA-templated transcription"/>
    <property type="evidence" value="ECO:0007669"/>
    <property type="project" value="InterPro"/>
</dbReference>
<dbReference type="InterPro" id="IPR036603">
    <property type="entry name" value="RBP11-like"/>
</dbReference>
<feature type="domain" description="DNA-directed RNA polymerase RBP11-like dimerisation" evidence="3">
    <location>
        <begin position="6"/>
        <end position="69"/>
    </location>
</feature>
<dbReference type="EMBL" id="CP006629">
    <property type="protein sequence ID" value="AIB10043.1"/>
    <property type="molecule type" value="Genomic_DNA"/>
</dbReference>
<dbReference type="Pfam" id="PF13656">
    <property type="entry name" value="RNA_pol_L_2"/>
    <property type="match status" value="1"/>
</dbReference>
<evidence type="ECO:0000256" key="1">
    <source>
        <dbReference type="ARBA" id="ARBA00022478"/>
    </source>
</evidence>
<dbReference type="InterPro" id="IPR009025">
    <property type="entry name" value="RBP11-like_dimer"/>
</dbReference>
<dbReference type="SUPFAM" id="SSF55257">
    <property type="entry name" value="RBP11-like subunits of RNA polymerase"/>
    <property type="match status" value="1"/>
</dbReference>
<keyword evidence="4" id="KW-0542">Nucleomorph</keyword>
<geneLocation type="nucleomorph" evidence="4"/>
<proteinExistence type="predicted"/>
<evidence type="ECO:0000259" key="3">
    <source>
        <dbReference type="Pfam" id="PF13656"/>
    </source>
</evidence>
<protein>
    <recommendedName>
        <fullName evidence="3">DNA-directed RNA polymerase RBP11-like dimerisation domain-containing protein</fullName>
    </recommendedName>
</protein>